<comment type="caution">
    <text evidence="1">The sequence shown here is derived from an EMBL/GenBank/DDBJ whole genome shotgun (WGS) entry which is preliminary data.</text>
</comment>
<gene>
    <name evidence="1" type="ORF">FSC37_06970</name>
</gene>
<dbReference type="AlphaFoldDB" id="A0A5C6U253"/>
<keyword evidence="2" id="KW-1185">Reference proteome</keyword>
<protein>
    <submittedName>
        <fullName evidence="1">Uncharacterized protein</fullName>
    </submittedName>
</protein>
<proteinExistence type="predicted"/>
<evidence type="ECO:0000313" key="2">
    <source>
        <dbReference type="Proteomes" id="UP000321832"/>
    </source>
</evidence>
<organism evidence="1 2">
    <name type="scientific">Piscinibacter aquaticus</name>
    <dbReference type="NCBI Taxonomy" id="392597"/>
    <lineage>
        <taxon>Bacteria</taxon>
        <taxon>Pseudomonadati</taxon>
        <taxon>Pseudomonadota</taxon>
        <taxon>Betaproteobacteria</taxon>
        <taxon>Burkholderiales</taxon>
        <taxon>Sphaerotilaceae</taxon>
        <taxon>Piscinibacter</taxon>
    </lineage>
</organism>
<dbReference type="EMBL" id="VOPW01000001">
    <property type="protein sequence ID" value="TXC65846.1"/>
    <property type="molecule type" value="Genomic_DNA"/>
</dbReference>
<name>A0A5C6U253_9BURK</name>
<sequence length="84" mass="9555">MARLITRLADLCRQRAHDELFLRRFRMMRPGDDDDAGGPGWYDSSRELRLGLLVEERDDEHLIAEWHAAQQRPGPALRAAASGA</sequence>
<evidence type="ECO:0000313" key="1">
    <source>
        <dbReference type="EMBL" id="TXC65846.1"/>
    </source>
</evidence>
<reference evidence="1 2" key="1">
    <citation type="submission" date="2019-08" db="EMBL/GenBank/DDBJ databases">
        <authorList>
            <person name="Khan S.A."/>
            <person name="Jeon C.O."/>
            <person name="Jeong S.E."/>
        </authorList>
    </citation>
    <scope>NUCLEOTIDE SEQUENCE [LARGE SCALE GENOMIC DNA]</scope>
    <source>
        <strain evidence="2">IMCC1728</strain>
    </source>
</reference>
<accession>A0A5C6U253</accession>
<dbReference type="Proteomes" id="UP000321832">
    <property type="component" value="Unassembled WGS sequence"/>
</dbReference>